<dbReference type="EMBL" id="CASHTH010002116">
    <property type="protein sequence ID" value="CAI8025034.1"/>
    <property type="molecule type" value="Genomic_DNA"/>
</dbReference>
<feature type="non-terminal residue" evidence="1">
    <location>
        <position position="1"/>
    </location>
</feature>
<keyword evidence="2" id="KW-1185">Reference proteome</keyword>
<organism evidence="1 2">
    <name type="scientific">Geodia barretti</name>
    <name type="common">Barrett's horny sponge</name>
    <dbReference type="NCBI Taxonomy" id="519541"/>
    <lineage>
        <taxon>Eukaryota</taxon>
        <taxon>Metazoa</taxon>
        <taxon>Porifera</taxon>
        <taxon>Demospongiae</taxon>
        <taxon>Heteroscleromorpha</taxon>
        <taxon>Tetractinellida</taxon>
        <taxon>Astrophorina</taxon>
        <taxon>Geodiidae</taxon>
        <taxon>Geodia</taxon>
    </lineage>
</organism>
<reference evidence="1" key="1">
    <citation type="submission" date="2023-03" db="EMBL/GenBank/DDBJ databases">
        <authorList>
            <person name="Steffen K."/>
            <person name="Cardenas P."/>
        </authorList>
    </citation>
    <scope>NUCLEOTIDE SEQUENCE</scope>
</reference>
<gene>
    <name evidence="1" type="ORF">GBAR_LOCUS14495</name>
</gene>
<proteinExistence type="predicted"/>
<comment type="caution">
    <text evidence="1">The sequence shown here is derived from an EMBL/GenBank/DDBJ whole genome shotgun (WGS) entry which is preliminary data.</text>
</comment>
<evidence type="ECO:0000313" key="1">
    <source>
        <dbReference type="EMBL" id="CAI8025034.1"/>
    </source>
</evidence>
<dbReference type="AlphaFoldDB" id="A0AA35S8B9"/>
<name>A0AA35S8B9_GEOBA</name>
<dbReference type="Proteomes" id="UP001174909">
    <property type="component" value="Unassembled WGS sequence"/>
</dbReference>
<evidence type="ECO:0000313" key="2">
    <source>
        <dbReference type="Proteomes" id="UP001174909"/>
    </source>
</evidence>
<protein>
    <submittedName>
        <fullName evidence="1">Uncharacterized protein</fullName>
    </submittedName>
</protein>
<sequence>PSVCTSCAAWALSVQNSLPTLPYFSAFKLTAPPNVTTHNEGCSVCGSAGSGVLVSRRALRRAARDAGGERRGWQYLGSAGGRLQQLDELQTPGGHLPCLPGAARSRCP</sequence>
<accession>A0AA35S8B9</accession>